<organism evidence="16">
    <name type="scientific">Promethis valgipes</name>
    <dbReference type="NCBI Taxonomy" id="1304790"/>
    <lineage>
        <taxon>Eukaryota</taxon>
        <taxon>Metazoa</taxon>
        <taxon>Ecdysozoa</taxon>
        <taxon>Arthropoda</taxon>
        <taxon>Hexapoda</taxon>
        <taxon>Insecta</taxon>
        <taxon>Pterygota</taxon>
        <taxon>Neoptera</taxon>
        <taxon>Endopterygota</taxon>
        <taxon>Coleoptera</taxon>
        <taxon>Polyphaga</taxon>
        <taxon>Cucujiformia</taxon>
        <taxon>Tenebrionidae</taxon>
        <taxon>Stenochiinae</taxon>
        <taxon>Promethis</taxon>
    </lineage>
</organism>
<evidence type="ECO:0000256" key="4">
    <source>
        <dbReference type="ARBA" id="ARBA00021095"/>
    </source>
</evidence>
<accession>A0A7T0Q4T0</accession>
<keyword evidence="6 15" id="KW-0679">Respiratory chain</keyword>
<evidence type="ECO:0000256" key="1">
    <source>
        <dbReference type="ARBA" id="ARBA00004225"/>
    </source>
</evidence>
<evidence type="ECO:0000256" key="9">
    <source>
        <dbReference type="ARBA" id="ARBA00022982"/>
    </source>
</evidence>
<sequence>MMTILLPVNTAITVTFMLMKHPLSMGMMLMMQTIAISLITSNLNQSPWFSYILFLIMVGGMLILFMYMTSVASNEKFKTNPKMTLIALLIPPLMFMLNKMTLFTQKPSETLPATQAEEMALLLNKFINSPMSLTLIFLMMYLLLALIATVKISNFKQGSIRQMN</sequence>
<dbReference type="EMBL" id="MW201671">
    <property type="protein sequence ID" value="QPL15577.1"/>
    <property type="molecule type" value="Genomic_DNA"/>
</dbReference>
<comment type="function">
    <text evidence="15">Core subunit of the mitochondrial membrane respiratory chain NADH dehydrogenase (Complex I) which catalyzes electron transfer from NADH through the respiratory chain, using ubiquinone as an electron acceptor. Essential for the catalytic activity and assembly of complex I.</text>
</comment>
<evidence type="ECO:0000256" key="14">
    <source>
        <dbReference type="ARBA" id="ARBA00049551"/>
    </source>
</evidence>
<feature type="transmembrane region" description="Helical" evidence="15">
    <location>
        <begin position="83"/>
        <end position="102"/>
    </location>
</feature>
<dbReference type="PANTHER" id="PTHR11435:SF1">
    <property type="entry name" value="NADH-UBIQUINONE OXIDOREDUCTASE CHAIN 6"/>
    <property type="match status" value="1"/>
</dbReference>
<evidence type="ECO:0000256" key="11">
    <source>
        <dbReference type="ARBA" id="ARBA00023027"/>
    </source>
</evidence>
<dbReference type="GO" id="GO:0008137">
    <property type="term" value="F:NADH dehydrogenase (ubiquinone) activity"/>
    <property type="evidence" value="ECO:0007669"/>
    <property type="project" value="UniProtKB-UniRule"/>
</dbReference>
<geneLocation type="mitochondrion" evidence="16"/>
<dbReference type="EC" id="7.1.1.2" evidence="3 15"/>
<dbReference type="PANTHER" id="PTHR11435">
    <property type="entry name" value="NADH UBIQUINONE OXIDOREDUCTASE SUBUNIT ND6"/>
    <property type="match status" value="1"/>
</dbReference>
<keyword evidence="5 15" id="KW-0813">Transport</keyword>
<evidence type="ECO:0000256" key="5">
    <source>
        <dbReference type="ARBA" id="ARBA00022448"/>
    </source>
</evidence>
<keyword evidence="13 15" id="KW-0472">Membrane</keyword>
<feature type="transmembrane region" description="Helical" evidence="15">
    <location>
        <begin position="23"/>
        <end position="42"/>
    </location>
</feature>
<evidence type="ECO:0000256" key="6">
    <source>
        <dbReference type="ARBA" id="ARBA00022660"/>
    </source>
</evidence>
<keyword evidence="10 15" id="KW-1133">Transmembrane helix</keyword>
<proteinExistence type="inferred from homology"/>
<comment type="subcellular location">
    <subcellularLocation>
        <location evidence="1 15">Mitochondrion membrane</location>
        <topology evidence="1 15">Multi-pass membrane protein</topology>
    </subcellularLocation>
</comment>
<comment type="similarity">
    <text evidence="2 15">Belongs to the complex I subunit 6 family.</text>
</comment>
<comment type="catalytic activity">
    <reaction evidence="14 15">
        <text>a ubiquinone + NADH + 5 H(+)(in) = a ubiquinol + NAD(+) + 4 H(+)(out)</text>
        <dbReference type="Rhea" id="RHEA:29091"/>
        <dbReference type="Rhea" id="RHEA-COMP:9565"/>
        <dbReference type="Rhea" id="RHEA-COMP:9566"/>
        <dbReference type="ChEBI" id="CHEBI:15378"/>
        <dbReference type="ChEBI" id="CHEBI:16389"/>
        <dbReference type="ChEBI" id="CHEBI:17976"/>
        <dbReference type="ChEBI" id="CHEBI:57540"/>
        <dbReference type="ChEBI" id="CHEBI:57945"/>
        <dbReference type="EC" id="7.1.1.2"/>
    </reaction>
</comment>
<keyword evidence="8 15" id="KW-1278">Translocase</keyword>
<dbReference type="InterPro" id="IPR001457">
    <property type="entry name" value="NADH_UbQ/plastoQ_OxRdtase_su6"/>
</dbReference>
<name>A0A7T0Q4T0_9CUCU</name>
<evidence type="ECO:0000256" key="12">
    <source>
        <dbReference type="ARBA" id="ARBA00023128"/>
    </source>
</evidence>
<evidence type="ECO:0000256" key="2">
    <source>
        <dbReference type="ARBA" id="ARBA00005698"/>
    </source>
</evidence>
<evidence type="ECO:0000256" key="10">
    <source>
        <dbReference type="ARBA" id="ARBA00022989"/>
    </source>
</evidence>
<gene>
    <name evidence="16" type="primary">nad6</name>
</gene>
<protein>
    <recommendedName>
        <fullName evidence="4 15">NADH-ubiquinone oxidoreductase chain 6</fullName>
        <ecNumber evidence="3 15">7.1.1.2</ecNumber>
    </recommendedName>
</protein>
<keyword evidence="11 15" id="KW-0520">NAD</keyword>
<keyword evidence="15" id="KW-0830">Ubiquinone</keyword>
<evidence type="ECO:0000256" key="15">
    <source>
        <dbReference type="RuleBase" id="RU004430"/>
    </source>
</evidence>
<dbReference type="GO" id="GO:0031966">
    <property type="term" value="C:mitochondrial membrane"/>
    <property type="evidence" value="ECO:0007669"/>
    <property type="project" value="UniProtKB-SubCell"/>
</dbReference>
<evidence type="ECO:0000256" key="8">
    <source>
        <dbReference type="ARBA" id="ARBA00022967"/>
    </source>
</evidence>
<dbReference type="InterPro" id="IPR050269">
    <property type="entry name" value="ComplexI_Subunit6"/>
</dbReference>
<keyword evidence="7 15" id="KW-0812">Transmembrane</keyword>
<keyword evidence="12 15" id="KW-0496">Mitochondrion</keyword>
<feature type="transmembrane region" description="Helical" evidence="15">
    <location>
        <begin position="48"/>
        <end position="71"/>
    </location>
</feature>
<evidence type="ECO:0000256" key="3">
    <source>
        <dbReference type="ARBA" id="ARBA00012944"/>
    </source>
</evidence>
<dbReference type="AlphaFoldDB" id="A0A7T0Q4T0"/>
<evidence type="ECO:0000313" key="16">
    <source>
        <dbReference type="EMBL" id="QPL15577.1"/>
    </source>
</evidence>
<dbReference type="Pfam" id="PF00499">
    <property type="entry name" value="Oxidored_q3"/>
    <property type="match status" value="1"/>
</dbReference>
<keyword evidence="9 15" id="KW-0249">Electron transport</keyword>
<feature type="transmembrane region" description="Helical" evidence="15">
    <location>
        <begin position="131"/>
        <end position="153"/>
    </location>
</feature>
<evidence type="ECO:0000256" key="13">
    <source>
        <dbReference type="ARBA" id="ARBA00023136"/>
    </source>
</evidence>
<evidence type="ECO:0000256" key="7">
    <source>
        <dbReference type="ARBA" id="ARBA00022692"/>
    </source>
</evidence>
<reference evidence="16" key="1">
    <citation type="submission" date="2020-11" db="EMBL/GenBank/DDBJ databases">
        <authorList>
            <person name="Bai Y."/>
        </authorList>
    </citation>
    <scope>NUCLEOTIDE SEQUENCE</scope>
</reference>